<name>X1F136_9ZZZZ</name>
<dbReference type="AlphaFoldDB" id="X1F136"/>
<protein>
    <submittedName>
        <fullName evidence="1">Uncharacterized protein</fullName>
    </submittedName>
</protein>
<organism evidence="1">
    <name type="scientific">marine sediment metagenome</name>
    <dbReference type="NCBI Taxonomy" id="412755"/>
    <lineage>
        <taxon>unclassified sequences</taxon>
        <taxon>metagenomes</taxon>
        <taxon>ecological metagenomes</taxon>
    </lineage>
</organism>
<sequence>NVPFEEFNNPEYIQNIIDTYFDIIDGVIFAKSSLFEELEHYYTKSRKNNRSSEWFGFRAEWIKFSYDDQHNKTHKLGYINPCDTKYLTTSKCPYILANPTAESSSE</sequence>
<gene>
    <name evidence="1" type="ORF">S03H2_24535</name>
</gene>
<comment type="caution">
    <text evidence="1">The sequence shown here is derived from an EMBL/GenBank/DDBJ whole genome shotgun (WGS) entry which is preliminary data.</text>
</comment>
<reference evidence="1" key="1">
    <citation type="journal article" date="2014" name="Front. Microbiol.">
        <title>High frequency of phylogenetically diverse reductive dehalogenase-homologous genes in deep subseafloor sedimentary metagenomes.</title>
        <authorList>
            <person name="Kawai M."/>
            <person name="Futagami T."/>
            <person name="Toyoda A."/>
            <person name="Takaki Y."/>
            <person name="Nishi S."/>
            <person name="Hori S."/>
            <person name="Arai W."/>
            <person name="Tsubouchi T."/>
            <person name="Morono Y."/>
            <person name="Uchiyama I."/>
            <person name="Ito T."/>
            <person name="Fujiyama A."/>
            <person name="Inagaki F."/>
            <person name="Takami H."/>
        </authorList>
    </citation>
    <scope>NUCLEOTIDE SEQUENCE</scope>
    <source>
        <strain evidence="1">Expedition CK06-06</strain>
    </source>
</reference>
<feature type="non-terminal residue" evidence="1">
    <location>
        <position position="1"/>
    </location>
</feature>
<dbReference type="EMBL" id="BARU01013655">
    <property type="protein sequence ID" value="GAH39346.1"/>
    <property type="molecule type" value="Genomic_DNA"/>
</dbReference>
<evidence type="ECO:0000313" key="1">
    <source>
        <dbReference type="EMBL" id="GAH39346.1"/>
    </source>
</evidence>
<proteinExistence type="predicted"/>
<accession>X1F136</accession>